<dbReference type="GO" id="GO:0006826">
    <property type="term" value="P:iron ion transport"/>
    <property type="evidence" value="ECO:0007669"/>
    <property type="project" value="InterPro"/>
</dbReference>
<evidence type="ECO:0000256" key="2">
    <source>
        <dbReference type="ARBA" id="ARBA00022434"/>
    </source>
</evidence>
<organism evidence="8 9">
    <name type="scientific">Nezara viridula</name>
    <name type="common">Southern green stink bug</name>
    <name type="synonym">Cimex viridulus</name>
    <dbReference type="NCBI Taxonomy" id="85310"/>
    <lineage>
        <taxon>Eukaryota</taxon>
        <taxon>Metazoa</taxon>
        <taxon>Ecdysozoa</taxon>
        <taxon>Arthropoda</taxon>
        <taxon>Hexapoda</taxon>
        <taxon>Insecta</taxon>
        <taxon>Pterygota</taxon>
        <taxon>Neoptera</taxon>
        <taxon>Paraneoptera</taxon>
        <taxon>Hemiptera</taxon>
        <taxon>Heteroptera</taxon>
        <taxon>Panheteroptera</taxon>
        <taxon>Pentatomomorpha</taxon>
        <taxon>Pentatomoidea</taxon>
        <taxon>Pentatomidae</taxon>
        <taxon>Pentatominae</taxon>
        <taxon>Nezara</taxon>
    </lineage>
</organism>
<dbReference type="GO" id="GO:0008198">
    <property type="term" value="F:ferrous iron binding"/>
    <property type="evidence" value="ECO:0007669"/>
    <property type="project" value="TreeGrafter"/>
</dbReference>
<feature type="chain" id="PRO_5040440933" description="Ferritin" evidence="6">
    <location>
        <begin position="19"/>
        <end position="237"/>
    </location>
</feature>
<dbReference type="Pfam" id="PF00210">
    <property type="entry name" value="Ferritin"/>
    <property type="match status" value="1"/>
</dbReference>
<dbReference type="InterPro" id="IPR001519">
    <property type="entry name" value="Ferritin"/>
</dbReference>
<evidence type="ECO:0000256" key="6">
    <source>
        <dbReference type="SAM" id="SignalP"/>
    </source>
</evidence>
<dbReference type="InterPro" id="IPR012347">
    <property type="entry name" value="Ferritin-like"/>
</dbReference>
<dbReference type="EMBL" id="OV725077">
    <property type="protein sequence ID" value="CAH1390515.1"/>
    <property type="molecule type" value="Genomic_DNA"/>
</dbReference>
<evidence type="ECO:0000256" key="3">
    <source>
        <dbReference type="ARBA" id="ARBA00022723"/>
    </source>
</evidence>
<feature type="signal peptide" evidence="6">
    <location>
        <begin position="1"/>
        <end position="18"/>
    </location>
</feature>
<dbReference type="InterPro" id="IPR009078">
    <property type="entry name" value="Ferritin-like_SF"/>
</dbReference>
<dbReference type="AlphaFoldDB" id="A0A9P0E441"/>
<dbReference type="OrthoDB" id="6363126at2759"/>
<sequence>MRQLVLVGVLALVVQLYAADDQCHYSVRQQCSSLPQKYTPCSALFSGAHTVMGSLRDFVLQHILNSHHYLLMSANFANYERQREGFAKMFKKLSDDTWEDAIDTIKYMTKRGGSMDYSRTLLESVSNSTLKPIALELTEPESLSLALDMYKNLAHKAHEIHGLVTKRSHNNQDIHDAEVISFLENKFVSKHTEIIRDLAGHSNDLMNLIKTSKKDSKMQNQAGLSVYLFDDYIKNLY</sequence>
<name>A0A9P0E441_NEZVI</name>
<dbReference type="GO" id="GO:0006879">
    <property type="term" value="P:intracellular iron ion homeostasis"/>
    <property type="evidence" value="ECO:0007669"/>
    <property type="project" value="UniProtKB-KW"/>
</dbReference>
<dbReference type="PROSITE" id="PS50905">
    <property type="entry name" value="FERRITIN_LIKE"/>
    <property type="match status" value="1"/>
</dbReference>
<evidence type="ECO:0000256" key="5">
    <source>
        <dbReference type="RuleBase" id="RU361145"/>
    </source>
</evidence>
<dbReference type="SUPFAM" id="SSF47240">
    <property type="entry name" value="Ferritin-like"/>
    <property type="match status" value="1"/>
</dbReference>
<comment type="function">
    <text evidence="5">Stores iron in a soluble, non-toxic, readily available form. Important for iron homeostasis. Iron is taken up in the ferrous form and deposited as ferric hydroxides after oxidation.</text>
</comment>
<evidence type="ECO:0000313" key="8">
    <source>
        <dbReference type="EMBL" id="CAH1390515.1"/>
    </source>
</evidence>
<dbReference type="CDD" id="cd01056">
    <property type="entry name" value="Euk_Ferritin"/>
    <property type="match status" value="1"/>
</dbReference>
<comment type="similarity">
    <text evidence="1 5">Belongs to the ferritin family.</text>
</comment>
<proteinExistence type="inferred from homology"/>
<evidence type="ECO:0000259" key="7">
    <source>
        <dbReference type="PROSITE" id="PS50905"/>
    </source>
</evidence>
<feature type="domain" description="Ferritin-like diiron" evidence="7">
    <location>
        <begin position="45"/>
        <end position="209"/>
    </location>
</feature>
<dbReference type="Gene3D" id="1.20.1260.10">
    <property type="match status" value="1"/>
</dbReference>
<keyword evidence="9" id="KW-1185">Reference proteome</keyword>
<keyword evidence="3 5" id="KW-0479">Metal-binding</keyword>
<protein>
    <recommendedName>
        <fullName evidence="5">Ferritin</fullName>
    </recommendedName>
</protein>
<keyword evidence="4 5" id="KW-0408">Iron</keyword>
<accession>A0A9P0E441</accession>
<gene>
    <name evidence="8" type="ORF">NEZAVI_LOCUS1711</name>
</gene>
<dbReference type="Proteomes" id="UP001152798">
    <property type="component" value="Chromosome 1"/>
</dbReference>
<evidence type="ECO:0000256" key="1">
    <source>
        <dbReference type="ARBA" id="ARBA00007513"/>
    </source>
</evidence>
<keyword evidence="6" id="KW-0732">Signal</keyword>
<dbReference type="GO" id="GO:0008199">
    <property type="term" value="F:ferric iron binding"/>
    <property type="evidence" value="ECO:0007669"/>
    <property type="project" value="InterPro"/>
</dbReference>
<dbReference type="GO" id="GO:0005737">
    <property type="term" value="C:cytoplasm"/>
    <property type="evidence" value="ECO:0007669"/>
    <property type="project" value="TreeGrafter"/>
</dbReference>
<reference evidence="8" key="1">
    <citation type="submission" date="2022-01" db="EMBL/GenBank/DDBJ databases">
        <authorList>
            <person name="King R."/>
        </authorList>
    </citation>
    <scope>NUCLEOTIDE SEQUENCE</scope>
</reference>
<keyword evidence="2 5" id="KW-0409">Iron storage</keyword>
<dbReference type="PANTHER" id="PTHR11431">
    <property type="entry name" value="FERRITIN"/>
    <property type="match status" value="1"/>
</dbReference>
<dbReference type="PANTHER" id="PTHR11431:SF51">
    <property type="entry name" value="FERRITIN"/>
    <property type="match status" value="1"/>
</dbReference>
<evidence type="ECO:0000256" key="4">
    <source>
        <dbReference type="ARBA" id="ARBA00023004"/>
    </source>
</evidence>
<evidence type="ECO:0000313" key="9">
    <source>
        <dbReference type="Proteomes" id="UP001152798"/>
    </source>
</evidence>
<dbReference type="InterPro" id="IPR009040">
    <property type="entry name" value="Ferritin-like_diiron"/>
</dbReference>
<dbReference type="InterPro" id="IPR008331">
    <property type="entry name" value="Ferritin_DPS_dom"/>
</dbReference>